<keyword evidence="4 5" id="KW-0472">Membrane</keyword>
<comment type="subunit">
    <text evidence="5">NDH-1 is composed of 14 different subunits. Subunits NuoA, H, J, K, L, M, N constitute the membrane sector of the complex.</text>
</comment>
<feature type="transmembrane region" description="Helical" evidence="5">
    <location>
        <begin position="119"/>
        <end position="137"/>
    </location>
</feature>
<feature type="transmembrane region" description="Helical" evidence="5">
    <location>
        <begin position="48"/>
        <end position="70"/>
    </location>
</feature>
<evidence type="ECO:0000256" key="3">
    <source>
        <dbReference type="ARBA" id="ARBA00022989"/>
    </source>
</evidence>
<dbReference type="GO" id="GO:0012505">
    <property type="term" value="C:endomembrane system"/>
    <property type="evidence" value="ECO:0007669"/>
    <property type="project" value="UniProtKB-SubCell"/>
</dbReference>
<comment type="catalytic activity">
    <reaction evidence="5">
        <text>a quinone + NADH + 5 H(+)(in) = a quinol + NAD(+) + 4 H(+)(out)</text>
        <dbReference type="Rhea" id="RHEA:57888"/>
        <dbReference type="ChEBI" id="CHEBI:15378"/>
        <dbReference type="ChEBI" id="CHEBI:24646"/>
        <dbReference type="ChEBI" id="CHEBI:57540"/>
        <dbReference type="ChEBI" id="CHEBI:57945"/>
        <dbReference type="ChEBI" id="CHEBI:132124"/>
    </reaction>
</comment>
<feature type="transmembrane region" description="Helical" evidence="5">
    <location>
        <begin position="339"/>
        <end position="360"/>
    </location>
</feature>
<comment type="caution">
    <text evidence="8">The sequence shown here is derived from an EMBL/GenBank/DDBJ whole genome shotgun (WGS) entry which is preliminary data.</text>
</comment>
<keyword evidence="5" id="KW-0813">Transport</keyword>
<feature type="transmembrane region" description="Helical" evidence="5">
    <location>
        <begin position="312"/>
        <end position="333"/>
    </location>
</feature>
<dbReference type="OrthoDB" id="9811718at2"/>
<feature type="domain" description="NADH:quinone oxidoreductase/Mrp antiporter transmembrane" evidence="7">
    <location>
        <begin position="139"/>
        <end position="433"/>
    </location>
</feature>
<comment type="function">
    <text evidence="5">NDH-1 shuttles electrons from NADH, via FMN and iron-sulfur (Fe-S) centers, to quinones in the respiratory chain. The immediate electron acceptor for the enzyme in this species is believed to be a menaquinone. Couples the redox reaction to proton translocation (for every two electrons transferred, four hydrogen ions are translocated across the cytoplasmic membrane), and thus conserves the redox energy in a proton gradient.</text>
</comment>
<keyword evidence="2 5" id="KW-0812">Transmembrane</keyword>
<dbReference type="GO" id="GO:0008137">
    <property type="term" value="F:NADH dehydrogenase (ubiquinone) activity"/>
    <property type="evidence" value="ECO:0007669"/>
    <property type="project" value="InterPro"/>
</dbReference>
<dbReference type="InterPro" id="IPR001750">
    <property type="entry name" value="ND/Mrp_TM"/>
</dbReference>
<feature type="transmembrane region" description="Helical" evidence="5">
    <location>
        <begin position="255"/>
        <end position="275"/>
    </location>
</feature>
<reference evidence="8 9" key="1">
    <citation type="submission" date="2016-07" db="EMBL/GenBank/DDBJ databases">
        <title>Genome of Pelobium manganitolerans.</title>
        <authorList>
            <person name="Wu S."/>
            <person name="Wang G."/>
        </authorList>
    </citation>
    <scope>NUCLEOTIDE SEQUENCE [LARGE SCALE GENOMIC DNA]</scope>
    <source>
        <strain evidence="8 9">YS-25</strain>
    </source>
</reference>
<gene>
    <name evidence="5" type="primary">nuoN</name>
    <name evidence="8" type="ORF">BCY91_15930</name>
</gene>
<dbReference type="HAMAP" id="MF_00445">
    <property type="entry name" value="NDH1_NuoN_1"/>
    <property type="match status" value="1"/>
</dbReference>
<evidence type="ECO:0000259" key="7">
    <source>
        <dbReference type="Pfam" id="PF00361"/>
    </source>
</evidence>
<dbReference type="PANTHER" id="PTHR22773">
    <property type="entry name" value="NADH DEHYDROGENASE"/>
    <property type="match status" value="1"/>
</dbReference>
<dbReference type="GO" id="GO:0048038">
    <property type="term" value="F:quinone binding"/>
    <property type="evidence" value="ECO:0007669"/>
    <property type="project" value="UniProtKB-KW"/>
</dbReference>
<dbReference type="Proteomes" id="UP000283433">
    <property type="component" value="Unassembled WGS sequence"/>
</dbReference>
<feature type="transmembrane region" description="Helical" evidence="5">
    <location>
        <begin position="381"/>
        <end position="400"/>
    </location>
</feature>
<dbReference type="InterPro" id="IPR010096">
    <property type="entry name" value="NADH-Q_OxRdtase_suN/2"/>
</dbReference>
<keyword evidence="5" id="KW-1003">Cell membrane</keyword>
<evidence type="ECO:0000256" key="1">
    <source>
        <dbReference type="ARBA" id="ARBA00004127"/>
    </source>
</evidence>
<evidence type="ECO:0000313" key="9">
    <source>
        <dbReference type="Proteomes" id="UP000283433"/>
    </source>
</evidence>
<feature type="transmembrane region" description="Helical" evidence="5">
    <location>
        <begin position="176"/>
        <end position="197"/>
    </location>
</feature>
<proteinExistence type="inferred from homology"/>
<feature type="transmembrane region" description="Helical" evidence="5">
    <location>
        <begin position="217"/>
        <end position="243"/>
    </location>
</feature>
<comment type="subcellular location">
    <subcellularLocation>
        <location evidence="5">Cell membrane</location>
        <topology evidence="5">Multi-pass membrane protein</topology>
    </subcellularLocation>
    <subcellularLocation>
        <location evidence="1">Endomembrane system</location>
        <topology evidence="1">Multi-pass membrane protein</topology>
    </subcellularLocation>
    <subcellularLocation>
        <location evidence="6">Membrane</location>
        <topology evidence="6">Multi-pass membrane protein</topology>
    </subcellularLocation>
</comment>
<evidence type="ECO:0000256" key="4">
    <source>
        <dbReference type="ARBA" id="ARBA00023136"/>
    </source>
</evidence>
<feature type="transmembrane region" description="Helical" evidence="5">
    <location>
        <begin position="20"/>
        <end position="41"/>
    </location>
</feature>
<dbReference type="EC" id="7.1.1.-" evidence="5"/>
<keyword evidence="5" id="KW-1278">Translocase</keyword>
<accession>A0A419S8M3</accession>
<protein>
    <recommendedName>
        <fullName evidence="5">NADH-quinone oxidoreductase subunit N</fullName>
        <ecNumber evidence="5">7.1.1.-</ecNumber>
    </recommendedName>
    <alternativeName>
        <fullName evidence="5">NADH dehydrogenase I subunit N</fullName>
    </alternativeName>
    <alternativeName>
        <fullName evidence="5">NDH-1 subunit N</fullName>
    </alternativeName>
</protein>
<evidence type="ECO:0000256" key="2">
    <source>
        <dbReference type="ARBA" id="ARBA00022692"/>
    </source>
</evidence>
<comment type="similarity">
    <text evidence="5">Belongs to the complex I subunit 2 family.</text>
</comment>
<keyword evidence="3 5" id="KW-1133">Transmembrane helix</keyword>
<evidence type="ECO:0000256" key="6">
    <source>
        <dbReference type="RuleBase" id="RU000320"/>
    </source>
</evidence>
<dbReference type="Pfam" id="PF00361">
    <property type="entry name" value="Proton_antipo_M"/>
    <property type="match status" value="1"/>
</dbReference>
<dbReference type="RefSeq" id="WP_120181006.1">
    <property type="nucleotide sequence ID" value="NZ_MBTA01000005.1"/>
</dbReference>
<feature type="transmembrane region" description="Helical" evidence="5">
    <location>
        <begin position="461"/>
        <end position="485"/>
    </location>
</feature>
<feature type="transmembrane region" description="Helical" evidence="5">
    <location>
        <begin position="143"/>
        <end position="164"/>
    </location>
</feature>
<evidence type="ECO:0000313" key="8">
    <source>
        <dbReference type="EMBL" id="RKD18289.1"/>
    </source>
</evidence>
<dbReference type="GO" id="GO:0042773">
    <property type="term" value="P:ATP synthesis coupled electron transport"/>
    <property type="evidence" value="ECO:0007669"/>
    <property type="project" value="InterPro"/>
</dbReference>
<keyword evidence="5" id="KW-0874">Quinone</keyword>
<organism evidence="8 9">
    <name type="scientific">Pelobium manganitolerans</name>
    <dbReference type="NCBI Taxonomy" id="1842495"/>
    <lineage>
        <taxon>Bacteria</taxon>
        <taxon>Pseudomonadati</taxon>
        <taxon>Bacteroidota</taxon>
        <taxon>Sphingobacteriia</taxon>
        <taxon>Sphingobacteriales</taxon>
        <taxon>Sphingobacteriaceae</taxon>
        <taxon>Pelobium</taxon>
    </lineage>
</organism>
<dbReference type="GO" id="GO:0050136">
    <property type="term" value="F:NADH dehydrogenase (quinone) (non-electrogenic) activity"/>
    <property type="evidence" value="ECO:0007669"/>
    <property type="project" value="UniProtKB-UniRule"/>
</dbReference>
<feature type="transmembrane region" description="Helical" evidence="5">
    <location>
        <begin position="420"/>
        <end position="440"/>
    </location>
</feature>
<dbReference type="AlphaFoldDB" id="A0A419S8M3"/>
<name>A0A419S8M3_9SPHI</name>
<dbReference type="GO" id="GO:0005886">
    <property type="term" value="C:plasma membrane"/>
    <property type="evidence" value="ECO:0007669"/>
    <property type="project" value="UniProtKB-SubCell"/>
</dbReference>
<keyword evidence="5" id="KW-0520">NAD</keyword>
<keyword evidence="9" id="KW-1185">Reference proteome</keyword>
<sequence>MLQQFPNISQSIADILASLSYLQGEFVLVVGFLTLIIGDLFLKKTRLFGLLCTLFTLFLSGIFLVLDLYASATATLIFNGMLVASATVIKFKLLVLVITLISLPFFYQDHRLRQHPKGINDFMSILLAMEIGLFLLIGSANLLMLYIGVEMISIASYLMVAYNAYQKDQAEAGMKYVLFGTVASAIMLYGISLIYGFTGTINLHGGAMVQGFEGVGFLASSISITMLLAGLGFKLSAVPFHFWTPDAYQVAPTSVVSFLSAAPKIAVFGLLYYIMPFFQEGDVFNQFIIAVAIASMLLGNIAALYQDNAKRMISYSAIGHTGFMLMLFVLPQGQILDVLFFYLAVYSVSNIAVFMALSYIENNYGYLQISQFKALGKQIPAIGACLVVLLMSLTGIPPMAGFVAKFLVFSAMVNAIDQSAVLWLLVVAVVTTVVSLFYYLKIPLNFFLKQSDANPLPAKSSALLAVLTIVLTVVVLLLGIFPGLLGGF</sequence>
<evidence type="ECO:0000256" key="5">
    <source>
        <dbReference type="HAMAP-Rule" id="MF_00445"/>
    </source>
</evidence>
<feature type="transmembrane region" description="Helical" evidence="5">
    <location>
        <begin position="82"/>
        <end position="107"/>
    </location>
</feature>
<dbReference type="EMBL" id="MBTA01000005">
    <property type="protein sequence ID" value="RKD18289.1"/>
    <property type="molecule type" value="Genomic_DNA"/>
</dbReference>
<feature type="transmembrane region" description="Helical" evidence="5">
    <location>
        <begin position="287"/>
        <end position="305"/>
    </location>
</feature>